<evidence type="ECO:0000256" key="1">
    <source>
        <dbReference type="ARBA" id="ARBA00022603"/>
    </source>
</evidence>
<evidence type="ECO:0000256" key="2">
    <source>
        <dbReference type="ARBA" id="ARBA00022679"/>
    </source>
</evidence>
<feature type="domain" description="Methyltransferase small" evidence="6">
    <location>
        <begin position="103"/>
        <end position="186"/>
    </location>
</feature>
<dbReference type="KEGG" id="xak:KIMC2_07380"/>
<dbReference type="EMBL" id="AP026801">
    <property type="protein sequence ID" value="BDR56176.1"/>
    <property type="molecule type" value="Genomic_DNA"/>
</dbReference>
<comment type="function">
    <text evidence="5">Methylates the class 1 translation termination release factors RF1/PrfA and RF2/PrfB on the glutamine residue of the universally conserved GGQ motif.</text>
</comment>
<feature type="binding site" evidence="5">
    <location>
        <position position="138"/>
    </location>
    <ligand>
        <name>S-adenosyl-L-methionine</name>
        <dbReference type="ChEBI" id="CHEBI:59789"/>
    </ligand>
</feature>
<dbReference type="Proteomes" id="UP001321804">
    <property type="component" value="Chromosome"/>
</dbReference>
<dbReference type="NCBIfam" id="TIGR00536">
    <property type="entry name" value="hemK_fam"/>
    <property type="match status" value="1"/>
</dbReference>
<proteinExistence type="inferred from homology"/>
<dbReference type="Gene3D" id="3.40.50.150">
    <property type="entry name" value="Vaccinia Virus protein VP39"/>
    <property type="match status" value="1"/>
</dbReference>
<dbReference type="EC" id="2.1.1.297" evidence="5"/>
<dbReference type="InterPro" id="IPR050320">
    <property type="entry name" value="N5-glutamine_MTase"/>
</dbReference>
<dbReference type="AlphaFoldDB" id="A0AAU9DDE8"/>
<dbReference type="PROSITE" id="PS00092">
    <property type="entry name" value="N6_MTASE"/>
    <property type="match status" value="1"/>
</dbReference>
<dbReference type="PANTHER" id="PTHR18895">
    <property type="entry name" value="HEMK METHYLTRANSFERASE"/>
    <property type="match status" value="1"/>
</dbReference>
<dbReference type="GO" id="GO:0032259">
    <property type="term" value="P:methylation"/>
    <property type="evidence" value="ECO:0007669"/>
    <property type="project" value="UniProtKB-KW"/>
</dbReference>
<feature type="binding site" evidence="5">
    <location>
        <position position="179"/>
    </location>
    <ligand>
        <name>S-adenosyl-L-methionine</name>
        <dbReference type="ChEBI" id="CHEBI:59789"/>
    </ligand>
</feature>
<keyword evidence="1 5" id="KW-0489">Methyltransferase</keyword>
<dbReference type="InterPro" id="IPR002052">
    <property type="entry name" value="DNA_methylase_N6_adenine_CS"/>
</dbReference>
<dbReference type="GO" id="GO:0003676">
    <property type="term" value="F:nucleic acid binding"/>
    <property type="evidence" value="ECO:0007669"/>
    <property type="project" value="InterPro"/>
</dbReference>
<dbReference type="NCBIfam" id="TIGR03534">
    <property type="entry name" value="RF_mod_PrmC"/>
    <property type="match status" value="1"/>
</dbReference>
<dbReference type="SUPFAM" id="SSF53335">
    <property type="entry name" value="S-adenosyl-L-methionine-dependent methyltransferases"/>
    <property type="match status" value="1"/>
</dbReference>
<evidence type="ECO:0000256" key="3">
    <source>
        <dbReference type="ARBA" id="ARBA00022691"/>
    </source>
</evidence>
<dbReference type="InterPro" id="IPR019874">
    <property type="entry name" value="RF_methyltr_PrmC"/>
</dbReference>
<comment type="catalytic activity">
    <reaction evidence="4 5">
        <text>L-glutaminyl-[peptide chain release factor] + S-adenosyl-L-methionine = N(5)-methyl-L-glutaminyl-[peptide chain release factor] + S-adenosyl-L-homocysteine + H(+)</text>
        <dbReference type="Rhea" id="RHEA:42896"/>
        <dbReference type="Rhea" id="RHEA-COMP:10271"/>
        <dbReference type="Rhea" id="RHEA-COMP:10272"/>
        <dbReference type="ChEBI" id="CHEBI:15378"/>
        <dbReference type="ChEBI" id="CHEBI:30011"/>
        <dbReference type="ChEBI" id="CHEBI:57856"/>
        <dbReference type="ChEBI" id="CHEBI:59789"/>
        <dbReference type="ChEBI" id="CHEBI:61891"/>
        <dbReference type="EC" id="2.1.1.297"/>
    </reaction>
</comment>
<protein>
    <recommendedName>
        <fullName evidence="5">Release factor glutamine methyltransferase</fullName>
        <shortName evidence="5">RF MTase</shortName>
        <ecNumber evidence="5">2.1.1.297</ecNumber>
    </recommendedName>
    <alternativeName>
        <fullName evidence="5">N5-glutamine methyltransferase PrmC</fullName>
    </alternativeName>
    <alternativeName>
        <fullName evidence="5">Protein-(glutamine-N5) MTase PrmC</fullName>
    </alternativeName>
    <alternativeName>
        <fullName evidence="5">Protein-glutamine N-methyltransferase PrmC</fullName>
    </alternativeName>
</protein>
<sequence length="269" mass="31217">MDDQLVSKFLEEAKKMLGSEPEIADYIAADLLKIPLSNLPMYYGKSFEQTTIAYQWLDKFLTGVPYQYVSHQAYFFDLTFYVDQNVLIPRPETEELVEWILKNHNTDHLKVLDLGTGSGAIAITLKHYRPNWQVTASDISSEALKIAKFNAKKIKTEIEFIQSDLFKQIKDKYDVIVSNPPYISSFEVNEMDKSVLNYEPYNALFAPNNGLYFYQQISKQVKDFLNQNGELFMEFGHNQKDKINPLFSDGSLTFKKDLGGRDRMLRWIK</sequence>
<evidence type="ECO:0000256" key="5">
    <source>
        <dbReference type="HAMAP-Rule" id="MF_02126"/>
    </source>
</evidence>
<evidence type="ECO:0000313" key="7">
    <source>
        <dbReference type="EMBL" id="BDR56176.1"/>
    </source>
</evidence>
<reference evidence="7 8" key="1">
    <citation type="journal article" date="2023" name="Microbiol. Spectr.">
        <title>Symbiosis of Carpenter Bees with Uncharacterized Lactic Acid Bacteria Showing NAD Auxotrophy.</title>
        <authorList>
            <person name="Kawasaki S."/>
            <person name="Ozawa K."/>
            <person name="Mori T."/>
            <person name="Yamamoto A."/>
            <person name="Ito M."/>
            <person name="Ohkuma M."/>
            <person name="Sakamoto M."/>
            <person name="Matsutani M."/>
        </authorList>
    </citation>
    <scope>NUCLEOTIDE SEQUENCE [LARGE SCALE GENOMIC DNA]</scope>
    <source>
        <strain evidence="7 8">KimC2</strain>
    </source>
</reference>
<accession>A0AAU9DDE8</accession>
<dbReference type="HAMAP" id="MF_02126">
    <property type="entry name" value="RF_methyltr_PrmC"/>
    <property type="match status" value="1"/>
</dbReference>
<keyword evidence="8" id="KW-1185">Reference proteome</keyword>
<comment type="similarity">
    <text evidence="5">Belongs to the protein N5-glutamine methyltransferase family. PrmC subfamily.</text>
</comment>
<dbReference type="Pfam" id="PF05175">
    <property type="entry name" value="MTS"/>
    <property type="match status" value="1"/>
</dbReference>
<dbReference type="PANTHER" id="PTHR18895:SF74">
    <property type="entry name" value="MTRF1L RELEASE FACTOR GLUTAMINE METHYLTRANSFERASE"/>
    <property type="match status" value="1"/>
</dbReference>
<dbReference type="CDD" id="cd02440">
    <property type="entry name" value="AdoMet_MTases"/>
    <property type="match status" value="1"/>
</dbReference>
<keyword evidence="2 5" id="KW-0808">Transferase</keyword>
<feature type="binding site" evidence="5">
    <location>
        <begin position="115"/>
        <end position="119"/>
    </location>
    <ligand>
        <name>S-adenosyl-L-methionine</name>
        <dbReference type="ChEBI" id="CHEBI:59789"/>
    </ligand>
</feature>
<dbReference type="InterPro" id="IPR007848">
    <property type="entry name" value="Small_mtfrase_dom"/>
</dbReference>
<keyword evidence="3 5" id="KW-0949">S-adenosyl-L-methionine</keyword>
<comment type="caution">
    <text evidence="5">Lacks conserved residue(s) required for the propagation of feature annotation.</text>
</comment>
<evidence type="ECO:0000313" key="8">
    <source>
        <dbReference type="Proteomes" id="UP001321804"/>
    </source>
</evidence>
<feature type="binding site" evidence="5">
    <location>
        <begin position="179"/>
        <end position="182"/>
    </location>
    <ligand>
        <name>substrate</name>
    </ligand>
</feature>
<evidence type="ECO:0000256" key="4">
    <source>
        <dbReference type="ARBA" id="ARBA00048391"/>
    </source>
</evidence>
<dbReference type="RefSeq" id="WP_317698046.1">
    <property type="nucleotide sequence ID" value="NZ_AP026801.1"/>
</dbReference>
<dbReference type="InterPro" id="IPR029063">
    <property type="entry name" value="SAM-dependent_MTases_sf"/>
</dbReference>
<dbReference type="InterPro" id="IPR004556">
    <property type="entry name" value="HemK-like"/>
</dbReference>
<evidence type="ECO:0000259" key="6">
    <source>
        <dbReference type="Pfam" id="PF05175"/>
    </source>
</evidence>
<gene>
    <name evidence="5 7" type="primary">prmC</name>
    <name evidence="7" type="ORF">KIMC2_07380</name>
</gene>
<dbReference type="GO" id="GO:0102559">
    <property type="term" value="F:peptide chain release factor N(5)-glutamine methyltransferase activity"/>
    <property type="evidence" value="ECO:0007669"/>
    <property type="project" value="UniProtKB-EC"/>
</dbReference>
<name>A0AAU9DDE8_9LACO</name>
<organism evidence="7 8">
    <name type="scientific">Xylocopilactobacillus apis</name>
    <dbReference type="NCBI Taxonomy" id="2932183"/>
    <lineage>
        <taxon>Bacteria</taxon>
        <taxon>Bacillati</taxon>
        <taxon>Bacillota</taxon>
        <taxon>Bacilli</taxon>
        <taxon>Lactobacillales</taxon>
        <taxon>Lactobacillaceae</taxon>
        <taxon>Xylocopilactobacillus</taxon>
    </lineage>
</organism>